<dbReference type="OrthoDB" id="8532199at2"/>
<dbReference type="SMART" id="SM00369">
    <property type="entry name" value="LRR_TYP"/>
    <property type="match status" value="7"/>
</dbReference>
<dbReference type="Proteomes" id="UP000437748">
    <property type="component" value="Unassembled WGS sequence"/>
</dbReference>
<protein>
    <submittedName>
        <fullName evidence="4">Leucine-rich repeat protein</fullName>
    </submittedName>
</protein>
<dbReference type="AlphaFoldDB" id="A0A6N6VRU1"/>
<keyword evidence="3" id="KW-0677">Repeat</keyword>
<dbReference type="InterPro" id="IPR050328">
    <property type="entry name" value="Dev_Immune_Receptor"/>
</dbReference>
<sequence length="703" mass="82661">MINCYIKKISFYFLLIQIFTHQIIYSKEQIKNNISKLIVNIPNNGLTYLFQEPIEEGNPLKENVYVPKDSNNNFSGISNEINDYELFSFNILDENDDFLHLNELSIKYNENNNNSYFSNENCKKISFSQIQEKFYINNFPKNLTTLLNCDFTAFKINKNKNKISDKINFNIKINYSYNRWLEIAKSNQNSYLSPALKIALNIDQIQNKNNTNIHLKPSPNSIIYSEYLDLSPIYKINIFPDMQKLTIEGYRIEQANSFNAFLFPKNEKLTQIIYSSNILPEINSFSFSKLTNIETIDLIGNKIRKIDDKAFYKLSKVKEIKLDYNNELYNNENSKDKKYQFFCNLTSLNNYENLYKINCDGDSKKDKDYVYDPKKKELIIQGNQFQKLDLLFLNKINFRNDIQKIIFHRFFIDFRVDSLANLSNLLNLKELEFIDTKINEIVSESFNGLNLERITFKNNDIGVISESSFNNLNNLKEINISGNRNLRLAQNSFKNLINIEKISITNSNLDNILDDVFGNLPKLKNLNLEGNNIKKIHKDAFIYIYSLDKLYLSNNSISDLEFISQNLKISKLNLSKNNIEIINYSIYIKNIEFLDLSFNKIKELDHYSFYYLNTLKYLNLNNNPITRISERAFYLLPNLEVLSIKDSLMNELNHSVLSSQNLPKLMILDLNNQLFTKKYNLKSAFGHICRPEVNYEKYYFTCI</sequence>
<reference evidence="4 5" key="1">
    <citation type="submission" date="2019-10" db="EMBL/GenBank/DDBJ databases">
        <title>New species of Slilvanegrellaceae.</title>
        <authorList>
            <person name="Pitt A."/>
            <person name="Hahn M.W."/>
        </authorList>
    </citation>
    <scope>NUCLEOTIDE SEQUENCE [LARGE SCALE GENOMIC DNA]</scope>
    <source>
        <strain evidence="4 5">SP-Ram-0.45-NSY-1</strain>
    </source>
</reference>
<evidence type="ECO:0000256" key="3">
    <source>
        <dbReference type="ARBA" id="ARBA00022737"/>
    </source>
</evidence>
<evidence type="ECO:0000256" key="1">
    <source>
        <dbReference type="ARBA" id="ARBA00022614"/>
    </source>
</evidence>
<dbReference type="PANTHER" id="PTHR24373">
    <property type="entry name" value="SLIT RELATED LEUCINE-RICH REPEAT NEURONAL PROTEIN"/>
    <property type="match status" value="1"/>
</dbReference>
<proteinExistence type="predicted"/>
<dbReference type="InterPro" id="IPR032675">
    <property type="entry name" value="LRR_dom_sf"/>
</dbReference>
<dbReference type="Pfam" id="PF13855">
    <property type="entry name" value="LRR_8"/>
    <property type="match status" value="3"/>
</dbReference>
<accession>A0A6N6VRU1</accession>
<keyword evidence="1" id="KW-0433">Leucine-rich repeat</keyword>
<keyword evidence="5" id="KW-1185">Reference proteome</keyword>
<keyword evidence="2" id="KW-0732">Signal</keyword>
<organism evidence="4 5">
    <name type="scientific">Silvanigrella paludirubra</name>
    <dbReference type="NCBI Taxonomy" id="2499159"/>
    <lineage>
        <taxon>Bacteria</taxon>
        <taxon>Pseudomonadati</taxon>
        <taxon>Bdellovibrionota</taxon>
        <taxon>Oligoflexia</taxon>
        <taxon>Silvanigrellales</taxon>
        <taxon>Silvanigrellaceae</taxon>
        <taxon>Silvanigrella</taxon>
    </lineage>
</organism>
<dbReference type="SUPFAM" id="SSF52058">
    <property type="entry name" value="L domain-like"/>
    <property type="match status" value="2"/>
</dbReference>
<dbReference type="PANTHER" id="PTHR24373:SF275">
    <property type="entry name" value="TIR DOMAIN-CONTAINING PROTEIN"/>
    <property type="match status" value="1"/>
</dbReference>
<name>A0A6N6VRU1_9BACT</name>
<dbReference type="SMART" id="SM00365">
    <property type="entry name" value="LRR_SD22"/>
    <property type="match status" value="5"/>
</dbReference>
<dbReference type="RefSeq" id="WP_153419857.1">
    <property type="nucleotide sequence ID" value="NZ_WFLM01000003.1"/>
</dbReference>
<evidence type="ECO:0000256" key="2">
    <source>
        <dbReference type="ARBA" id="ARBA00022729"/>
    </source>
</evidence>
<dbReference type="Gene3D" id="3.80.10.10">
    <property type="entry name" value="Ribonuclease Inhibitor"/>
    <property type="match status" value="3"/>
</dbReference>
<evidence type="ECO:0000313" key="4">
    <source>
        <dbReference type="EMBL" id="KAB8038660.1"/>
    </source>
</evidence>
<dbReference type="EMBL" id="WFLM01000003">
    <property type="protein sequence ID" value="KAB8038660.1"/>
    <property type="molecule type" value="Genomic_DNA"/>
</dbReference>
<gene>
    <name evidence="4" type="ORF">GCL60_07295</name>
</gene>
<evidence type="ECO:0000313" key="5">
    <source>
        <dbReference type="Proteomes" id="UP000437748"/>
    </source>
</evidence>
<dbReference type="InterPro" id="IPR003591">
    <property type="entry name" value="Leu-rich_rpt_typical-subtyp"/>
</dbReference>
<comment type="caution">
    <text evidence="4">The sequence shown here is derived from an EMBL/GenBank/DDBJ whole genome shotgun (WGS) entry which is preliminary data.</text>
</comment>
<dbReference type="InterPro" id="IPR001611">
    <property type="entry name" value="Leu-rich_rpt"/>
</dbReference>
<dbReference type="PROSITE" id="PS51450">
    <property type="entry name" value="LRR"/>
    <property type="match status" value="5"/>
</dbReference>